<evidence type="ECO:0000256" key="6">
    <source>
        <dbReference type="RuleBase" id="RU003427"/>
    </source>
</evidence>
<dbReference type="EMBL" id="PEVC01000034">
    <property type="protein sequence ID" value="PIV01047.1"/>
    <property type="molecule type" value="Genomic_DNA"/>
</dbReference>
<dbReference type="SMART" id="SM00919">
    <property type="entry name" value="Malic_M"/>
    <property type="match status" value="1"/>
</dbReference>
<dbReference type="GO" id="GO:0046872">
    <property type="term" value="F:metal ion binding"/>
    <property type="evidence" value="ECO:0007669"/>
    <property type="project" value="UniProtKB-KW"/>
</dbReference>
<feature type="binding site" evidence="5">
    <location>
        <position position="134"/>
    </location>
    <ligand>
        <name>a divalent metal cation</name>
        <dbReference type="ChEBI" id="CHEBI:60240"/>
    </ligand>
</feature>
<evidence type="ECO:0000256" key="5">
    <source>
        <dbReference type="PIRSR" id="PIRSR000106-3"/>
    </source>
</evidence>
<dbReference type="InterPro" id="IPR012301">
    <property type="entry name" value="Malic_N_dom"/>
</dbReference>
<feature type="binding site" evidence="5">
    <location>
        <position position="133"/>
    </location>
    <ligand>
        <name>a divalent metal cation</name>
        <dbReference type="ChEBI" id="CHEBI:60240"/>
    </ligand>
</feature>
<feature type="domain" description="Malic enzyme N-terminal" evidence="8">
    <location>
        <begin position="15"/>
        <end position="148"/>
    </location>
</feature>
<dbReference type="AlphaFoldDB" id="A0A2M7BD79"/>
<keyword evidence="5 6" id="KW-0479">Metal-binding</keyword>
<dbReference type="InterPro" id="IPR001891">
    <property type="entry name" value="Malic_OxRdtase"/>
</dbReference>
<feature type="active site" description="Proton donor" evidence="3">
    <location>
        <position position="36"/>
    </location>
</feature>
<feature type="binding site" evidence="4">
    <location>
        <position position="313"/>
    </location>
    <ligand>
        <name>(S)-malate</name>
        <dbReference type="ChEBI" id="CHEBI:15589"/>
    </ligand>
</feature>
<reference evidence="10" key="1">
    <citation type="submission" date="2017-09" db="EMBL/GenBank/DDBJ databases">
        <title>Depth-based differentiation of microbial function through sediment-hosted aquifers and enrichment of novel symbionts in the deep terrestrial subsurface.</title>
        <authorList>
            <person name="Probst A.J."/>
            <person name="Ladd B."/>
            <person name="Jarett J.K."/>
            <person name="Geller-Mcgrath D.E."/>
            <person name="Sieber C.M.K."/>
            <person name="Emerson J.B."/>
            <person name="Anantharaman K."/>
            <person name="Thomas B.C."/>
            <person name="Malmstrom R."/>
            <person name="Stieglmeier M."/>
            <person name="Klingl A."/>
            <person name="Woyke T."/>
            <person name="Ryan C.M."/>
            <person name="Banfield J.F."/>
        </authorList>
    </citation>
    <scope>NUCLEOTIDE SEQUENCE [LARGE SCALE GENOMIC DNA]</scope>
</reference>
<keyword evidence="2" id="KW-0560">Oxidoreductase</keyword>
<dbReference type="GO" id="GO:0016616">
    <property type="term" value="F:oxidoreductase activity, acting on the CH-OH group of donors, NAD or NADP as acceptor"/>
    <property type="evidence" value="ECO:0007669"/>
    <property type="project" value="InterPro"/>
</dbReference>
<accession>A0A2M7BD79</accession>
<dbReference type="GO" id="GO:0004470">
    <property type="term" value="F:malic enzyme activity"/>
    <property type="evidence" value="ECO:0007669"/>
    <property type="project" value="InterPro"/>
</dbReference>
<dbReference type="InterPro" id="IPR036291">
    <property type="entry name" value="NAD(P)-bd_dom_sf"/>
</dbReference>
<dbReference type="InterPro" id="IPR046346">
    <property type="entry name" value="Aminoacid_DH-like_N_sf"/>
</dbReference>
<evidence type="ECO:0000256" key="1">
    <source>
        <dbReference type="ARBA" id="ARBA00008785"/>
    </source>
</evidence>
<proteinExistence type="inferred from homology"/>
<dbReference type="PRINTS" id="PR00072">
    <property type="entry name" value="MALOXRDTASE"/>
</dbReference>
<dbReference type="PANTHER" id="PTHR43237">
    <property type="entry name" value="NADP-DEPENDENT MALIC ENZYME"/>
    <property type="match status" value="1"/>
</dbReference>
<dbReference type="SUPFAM" id="SSF53223">
    <property type="entry name" value="Aminoacid dehydrogenase-like, N-terminal domain"/>
    <property type="match status" value="1"/>
</dbReference>
<evidence type="ECO:0000313" key="10">
    <source>
        <dbReference type="Proteomes" id="UP000229631"/>
    </source>
</evidence>
<dbReference type="InterPro" id="IPR012302">
    <property type="entry name" value="Malic_NAD-bd"/>
</dbReference>
<dbReference type="Gene3D" id="3.40.50.10380">
    <property type="entry name" value="Malic enzyme, N-terminal domain"/>
    <property type="match status" value="1"/>
</dbReference>
<dbReference type="InterPro" id="IPR037062">
    <property type="entry name" value="Malic_N_dom_sf"/>
</dbReference>
<evidence type="ECO:0000259" key="8">
    <source>
        <dbReference type="SMART" id="SM01274"/>
    </source>
</evidence>
<dbReference type="Pfam" id="PF00390">
    <property type="entry name" value="malic"/>
    <property type="match status" value="1"/>
</dbReference>
<evidence type="ECO:0000256" key="4">
    <source>
        <dbReference type="PIRSR" id="PIRSR000106-2"/>
    </source>
</evidence>
<evidence type="ECO:0000256" key="3">
    <source>
        <dbReference type="PIRSR" id="PIRSR000106-1"/>
    </source>
</evidence>
<name>A0A2M7BD79_9BACT</name>
<feature type="binding site" evidence="5">
    <location>
        <position position="158"/>
    </location>
    <ligand>
        <name>a divalent metal cation</name>
        <dbReference type="ChEBI" id="CHEBI:60240"/>
    </ligand>
</feature>
<feature type="domain" description="Malic enzyme NAD-binding" evidence="7">
    <location>
        <begin position="159"/>
        <end position="379"/>
    </location>
</feature>
<dbReference type="Pfam" id="PF03949">
    <property type="entry name" value="Malic_M"/>
    <property type="match status" value="1"/>
</dbReference>
<evidence type="ECO:0000256" key="2">
    <source>
        <dbReference type="ARBA" id="ARBA00023002"/>
    </source>
</evidence>
<dbReference type="PANTHER" id="PTHR43237:SF4">
    <property type="entry name" value="NADP-DEPENDENT MALIC ENZYME"/>
    <property type="match status" value="1"/>
</dbReference>
<feature type="active site" description="Proton acceptor" evidence="3">
    <location>
        <position position="91"/>
    </location>
</feature>
<dbReference type="PIRSF" id="PIRSF000106">
    <property type="entry name" value="ME"/>
    <property type="match status" value="1"/>
</dbReference>
<feature type="binding site" evidence="4">
    <location>
        <position position="283"/>
    </location>
    <ligand>
        <name>(S)-malate</name>
        <dbReference type="ChEBI" id="CHEBI:15589"/>
    </ligand>
</feature>
<dbReference type="SUPFAM" id="SSF51735">
    <property type="entry name" value="NAD(P)-binding Rossmann-fold domains"/>
    <property type="match status" value="1"/>
</dbReference>
<evidence type="ECO:0000313" key="9">
    <source>
        <dbReference type="EMBL" id="PIV01047.1"/>
    </source>
</evidence>
<evidence type="ECO:0000259" key="7">
    <source>
        <dbReference type="SMART" id="SM00919"/>
    </source>
</evidence>
<dbReference type="InterPro" id="IPR045213">
    <property type="entry name" value="Malic_NAD-bd_bact_type"/>
</dbReference>
<dbReference type="Proteomes" id="UP000229631">
    <property type="component" value="Unassembled WGS sequence"/>
</dbReference>
<dbReference type="GO" id="GO:0051287">
    <property type="term" value="F:NAD binding"/>
    <property type="evidence" value="ECO:0007669"/>
    <property type="project" value="InterPro"/>
</dbReference>
<dbReference type="SMART" id="SM01274">
    <property type="entry name" value="malic"/>
    <property type="match status" value="1"/>
</dbReference>
<comment type="caution">
    <text evidence="9">The sequence shown here is derived from an EMBL/GenBank/DDBJ whole genome shotgun (WGS) entry which is preliminary data.</text>
</comment>
<comment type="cofactor">
    <cofactor evidence="5">
        <name>Mg(2+)</name>
        <dbReference type="ChEBI" id="CHEBI:18420"/>
    </cofactor>
    <cofactor evidence="5">
        <name>Mn(2+)</name>
        <dbReference type="ChEBI" id="CHEBI:29035"/>
    </cofactor>
    <text evidence="5">Divalent metal cations. Prefers magnesium or manganese.</text>
</comment>
<comment type="similarity">
    <text evidence="1 6">Belongs to the malic enzymes family.</text>
</comment>
<dbReference type="InterPro" id="IPR051674">
    <property type="entry name" value="Malate_Decarboxylase"/>
</dbReference>
<dbReference type="Gene3D" id="3.40.50.720">
    <property type="entry name" value="NAD(P)-binding Rossmann-like Domain"/>
    <property type="match status" value="1"/>
</dbReference>
<dbReference type="CDD" id="cd05311">
    <property type="entry name" value="NAD_bind_2_malic_enz"/>
    <property type="match status" value="1"/>
</dbReference>
<sequence length="384" mass="40542">MDNSDEILEVHKKFKGKIATLVTTPVTSKKELSIIYTPGVAVVSSAIAQDKNLVFDYTIKGHTVAIVSDGTAVLGLGNIGPEAAMPVMEGKAVLLKTFADIDAFPICLNTQDPQQIINTVKYLAPTFGAINLEDISAPRCFLVEESLQDLGIPVMHDDQHGTAVIVYAGLINAAKAAQKELKNLQIVINGAGAAGNGVTKMLVSEVGNIIVLDSKGIISKNRKDLDSYKKELAKITNKENIDGDLAAALIGSDVFIGVSKPNLLDPKNISSMNNKPIIFALANPTPEIMPDLAKNAGAFIVATGRSDFSNQINNSLAFPGIFKGALSVRAGRITNEMLIAAAKAIANLVKDPSPDNIIPGPFEKDLAIIVAAAVSKAFHNPKAV</sequence>
<protein>
    <submittedName>
        <fullName evidence="9">NAD-dependent malic enzyme</fullName>
    </submittedName>
</protein>
<organism evidence="9 10">
    <name type="scientific">Candidatus Shapirobacteria bacterium CG03_land_8_20_14_0_80_39_12</name>
    <dbReference type="NCBI Taxonomy" id="1974879"/>
    <lineage>
        <taxon>Bacteria</taxon>
        <taxon>Candidatus Shapironibacteriota</taxon>
    </lineage>
</organism>
<gene>
    <name evidence="9" type="ORF">COS54_01735</name>
</gene>